<keyword evidence="1" id="KW-0732">Signal</keyword>
<dbReference type="SUPFAM" id="SSF56300">
    <property type="entry name" value="Metallo-dependent phosphatases"/>
    <property type="match status" value="1"/>
</dbReference>
<evidence type="ECO:0000313" key="3">
    <source>
        <dbReference type="EMBL" id="WDE96192.1"/>
    </source>
</evidence>
<gene>
    <name evidence="3" type="ORF">PQO03_10775</name>
</gene>
<dbReference type="Pfam" id="PF09423">
    <property type="entry name" value="PhoD"/>
    <property type="match status" value="1"/>
</dbReference>
<protein>
    <submittedName>
        <fullName evidence="3">Alkaline phosphatase D family protein</fullName>
    </submittedName>
</protein>
<evidence type="ECO:0000256" key="1">
    <source>
        <dbReference type="SAM" id="SignalP"/>
    </source>
</evidence>
<name>A0ABY7VTI3_9BACT</name>
<organism evidence="3 4">
    <name type="scientific">Lentisphaera profundi</name>
    <dbReference type="NCBI Taxonomy" id="1658616"/>
    <lineage>
        <taxon>Bacteria</taxon>
        <taxon>Pseudomonadati</taxon>
        <taxon>Lentisphaerota</taxon>
        <taxon>Lentisphaeria</taxon>
        <taxon>Lentisphaerales</taxon>
        <taxon>Lentisphaeraceae</taxon>
        <taxon>Lentisphaera</taxon>
    </lineage>
</organism>
<dbReference type="PANTHER" id="PTHR33987">
    <property type="entry name" value="CALCINEURIN-LIKE METALLO-PHOSPHOESTERASE SUPERFAMILY PROTEIN"/>
    <property type="match status" value="1"/>
</dbReference>
<keyword evidence="4" id="KW-1185">Reference proteome</keyword>
<dbReference type="InterPro" id="IPR038607">
    <property type="entry name" value="PhoD-like_sf"/>
</dbReference>
<reference evidence="3 4" key="1">
    <citation type="submission" date="2023-02" db="EMBL/GenBank/DDBJ databases">
        <title>Genome sequence of Lentisphaera profundi SAORIC-696.</title>
        <authorList>
            <person name="Kim e."/>
            <person name="Cho J.-C."/>
            <person name="Choi A."/>
            <person name="Kang I."/>
        </authorList>
    </citation>
    <scope>NUCLEOTIDE SEQUENCE [LARGE SCALE GENOMIC DNA]</scope>
    <source>
        <strain evidence="3 4">SAORIC-696</strain>
    </source>
</reference>
<dbReference type="RefSeq" id="WP_274150268.1">
    <property type="nucleotide sequence ID" value="NZ_CP117811.1"/>
</dbReference>
<evidence type="ECO:0000313" key="4">
    <source>
        <dbReference type="Proteomes" id="UP001214250"/>
    </source>
</evidence>
<dbReference type="Proteomes" id="UP001214250">
    <property type="component" value="Chromosome 1"/>
</dbReference>
<sequence length="344" mass="39786">MNKSLFICLFMSLFFLNADTLPSNIAFGSCGSQDKPMPILYKVTEFSPDVFVYLGDNIYGDTKDMKVLQAKYAKLGSKKEFVHLKSKVPHIYATWDDHDYGQNDAGKEYPKKVESKEIFLDFWGEEKKSARRKSPGIYTSYFYKAKGKTLQFIILDTRTFRDGILKRNKKEKDSPWKNQYQPHSKAGNTFLGDTQWSWLKDELLKPADLRIIASSTQFAHDYNGYESWTLFPFEKQKMLNLIKSTKAYGVVFISGDVHWGEISKLEETGLYPIYDITSSGINKTWKSFEPNTKRIGKVQRDYHFGMINVNWDQTDPDLEFSIIDLEGNKTVKHTLKLSELSLPQ</sequence>
<feature type="chain" id="PRO_5046487413" evidence="1">
    <location>
        <begin position="19"/>
        <end position="344"/>
    </location>
</feature>
<dbReference type="InterPro" id="IPR029052">
    <property type="entry name" value="Metallo-depent_PP-like"/>
</dbReference>
<feature type="signal peptide" evidence="1">
    <location>
        <begin position="1"/>
        <end position="18"/>
    </location>
</feature>
<feature type="domain" description="PhoD-like phosphatase metallophosphatase" evidence="2">
    <location>
        <begin position="37"/>
        <end position="267"/>
    </location>
</feature>
<evidence type="ECO:0000259" key="2">
    <source>
        <dbReference type="Pfam" id="PF09423"/>
    </source>
</evidence>
<accession>A0ABY7VTI3</accession>
<dbReference type="Gene3D" id="3.60.21.70">
    <property type="entry name" value="PhoD-like phosphatase"/>
    <property type="match status" value="1"/>
</dbReference>
<dbReference type="PANTHER" id="PTHR33987:SF1">
    <property type="entry name" value="CALCINEURIN-LIKE METALLO-PHOSPHOESTERASE SUPERFAMILY PROTEIN"/>
    <property type="match status" value="1"/>
</dbReference>
<dbReference type="EMBL" id="CP117811">
    <property type="protein sequence ID" value="WDE96192.1"/>
    <property type="molecule type" value="Genomic_DNA"/>
</dbReference>
<dbReference type="InterPro" id="IPR018946">
    <property type="entry name" value="PhoD-like_MPP"/>
</dbReference>
<dbReference type="PROSITE" id="PS51257">
    <property type="entry name" value="PROKAR_LIPOPROTEIN"/>
    <property type="match status" value="1"/>
</dbReference>
<proteinExistence type="predicted"/>
<dbReference type="CDD" id="cd07389">
    <property type="entry name" value="MPP_PhoD"/>
    <property type="match status" value="1"/>
</dbReference>